<dbReference type="RefSeq" id="WP_377868682.1">
    <property type="nucleotide sequence ID" value="NZ_JBHMAY010000007.1"/>
</dbReference>
<dbReference type="Pfam" id="PF13481">
    <property type="entry name" value="AAA_25"/>
    <property type="match status" value="1"/>
</dbReference>
<accession>A0ABV7QGF6</accession>
<name>A0ABV7QGF6_9PSEU</name>
<dbReference type="EMBL" id="JBHRWI010000015">
    <property type="protein sequence ID" value="MFC3510578.1"/>
    <property type="molecule type" value="Genomic_DNA"/>
</dbReference>
<dbReference type="InterPro" id="IPR036388">
    <property type="entry name" value="WH-like_DNA-bd_sf"/>
</dbReference>
<dbReference type="Gene3D" id="3.40.50.300">
    <property type="entry name" value="P-loop containing nucleotide triphosphate hydrolases"/>
    <property type="match status" value="1"/>
</dbReference>
<sequence length="372" mass="39712">MSLPVRPELSAVGATVLSGQFDQSPPSPTEYEPPPEPPDDGYPPDDTTSAIERRTIELRGRLLTPDRLREIPPPVPIVEGYLFRDSLAWLGGKPGHAKSFSAVDFACCVGTGLAWHGHDVTRGSVLYLIAEGASGLSLRVDSWAAANGRRVDNVLFLPIPVQLLNALDTAAFTALAAELRPDLVIIDTQARVTVGGEENSSKDMGRFVDSLEHLRRASGACILVVHHEARGAENLRGSTALEGAATTILRCSKDGAVVEITNTKQKDSPEQPPLQLTLTAFGGSAVLSHDPYGVADAPTESERDLLACLRDTFGTAGATKTELRDASGQARTTYYRAIGALVAKGLVVQHKEGRGTRYVPAADETQEPLPHE</sequence>
<feature type="compositionally biased region" description="Pro residues" evidence="1">
    <location>
        <begin position="25"/>
        <end position="36"/>
    </location>
</feature>
<organism evidence="2 3">
    <name type="scientific">Amycolatopsis halotolerans</name>
    <dbReference type="NCBI Taxonomy" id="330083"/>
    <lineage>
        <taxon>Bacteria</taxon>
        <taxon>Bacillati</taxon>
        <taxon>Actinomycetota</taxon>
        <taxon>Actinomycetes</taxon>
        <taxon>Pseudonocardiales</taxon>
        <taxon>Pseudonocardiaceae</taxon>
        <taxon>Amycolatopsis</taxon>
    </lineage>
</organism>
<evidence type="ECO:0000256" key="1">
    <source>
        <dbReference type="SAM" id="MobiDB-lite"/>
    </source>
</evidence>
<proteinExistence type="predicted"/>
<evidence type="ECO:0000313" key="3">
    <source>
        <dbReference type="Proteomes" id="UP001595764"/>
    </source>
</evidence>
<protein>
    <submittedName>
        <fullName evidence="2">AAA family ATPase</fullName>
    </submittedName>
</protein>
<feature type="region of interest" description="Disordered" evidence="1">
    <location>
        <begin position="1"/>
        <end position="48"/>
    </location>
</feature>
<reference evidence="3" key="1">
    <citation type="journal article" date="2019" name="Int. J. Syst. Evol. Microbiol.">
        <title>The Global Catalogue of Microorganisms (GCM) 10K type strain sequencing project: providing services to taxonomists for standard genome sequencing and annotation.</title>
        <authorList>
            <consortium name="The Broad Institute Genomics Platform"/>
            <consortium name="The Broad Institute Genome Sequencing Center for Infectious Disease"/>
            <person name="Wu L."/>
            <person name="Ma J."/>
        </authorList>
    </citation>
    <scope>NUCLEOTIDE SEQUENCE [LARGE SCALE GENOMIC DNA]</scope>
    <source>
        <strain evidence="3">CGMCC 4.7682</strain>
    </source>
</reference>
<keyword evidence="3" id="KW-1185">Reference proteome</keyword>
<dbReference type="Proteomes" id="UP001595764">
    <property type="component" value="Unassembled WGS sequence"/>
</dbReference>
<evidence type="ECO:0000313" key="2">
    <source>
        <dbReference type="EMBL" id="MFC3510578.1"/>
    </source>
</evidence>
<dbReference type="InterPro" id="IPR027417">
    <property type="entry name" value="P-loop_NTPase"/>
</dbReference>
<dbReference type="SUPFAM" id="SSF52540">
    <property type="entry name" value="P-loop containing nucleoside triphosphate hydrolases"/>
    <property type="match status" value="1"/>
</dbReference>
<dbReference type="InterPro" id="IPR036390">
    <property type="entry name" value="WH_DNA-bd_sf"/>
</dbReference>
<comment type="caution">
    <text evidence="2">The sequence shown here is derived from an EMBL/GenBank/DDBJ whole genome shotgun (WGS) entry which is preliminary data.</text>
</comment>
<dbReference type="SUPFAM" id="SSF46785">
    <property type="entry name" value="Winged helix' DNA-binding domain"/>
    <property type="match status" value="1"/>
</dbReference>
<gene>
    <name evidence="2" type="ORF">ACFORO_10430</name>
</gene>
<dbReference type="Gene3D" id="1.10.10.10">
    <property type="entry name" value="Winged helix-like DNA-binding domain superfamily/Winged helix DNA-binding domain"/>
    <property type="match status" value="1"/>
</dbReference>